<keyword evidence="4" id="KW-1185">Reference proteome</keyword>
<feature type="compositionally biased region" description="Basic and acidic residues" evidence="1">
    <location>
        <begin position="216"/>
        <end position="231"/>
    </location>
</feature>
<feature type="region of interest" description="Disordered" evidence="1">
    <location>
        <begin position="103"/>
        <end position="270"/>
    </location>
</feature>
<evidence type="ECO:0000313" key="4">
    <source>
        <dbReference type="Proteomes" id="UP000054481"/>
    </source>
</evidence>
<name>A0A0F7ZNP9_9HYPO</name>
<feature type="region of interest" description="Disordered" evidence="1">
    <location>
        <begin position="37"/>
        <end position="62"/>
    </location>
</feature>
<gene>
    <name evidence="3" type="ORF">HIM_06579</name>
</gene>
<feature type="compositionally biased region" description="Polar residues" evidence="1">
    <location>
        <begin position="119"/>
        <end position="128"/>
    </location>
</feature>
<feature type="compositionally biased region" description="Basic and acidic residues" evidence="1">
    <location>
        <begin position="137"/>
        <end position="147"/>
    </location>
</feature>
<keyword evidence="2" id="KW-0732">Signal</keyword>
<feature type="compositionally biased region" description="Basic and acidic residues" evidence="1">
    <location>
        <begin position="37"/>
        <end position="50"/>
    </location>
</feature>
<reference evidence="3 4" key="1">
    <citation type="journal article" date="2014" name="Genome Biol. Evol.">
        <title>Comparative genomics and transcriptomics analyses reveal divergent lifestyle features of nematode endoparasitic fungus Hirsutella minnesotensis.</title>
        <authorList>
            <person name="Lai Y."/>
            <person name="Liu K."/>
            <person name="Zhang X."/>
            <person name="Zhang X."/>
            <person name="Li K."/>
            <person name="Wang N."/>
            <person name="Shu C."/>
            <person name="Wu Y."/>
            <person name="Wang C."/>
            <person name="Bushley K.E."/>
            <person name="Xiang M."/>
            <person name="Liu X."/>
        </authorList>
    </citation>
    <scope>NUCLEOTIDE SEQUENCE [LARGE SCALE GENOMIC DNA]</scope>
    <source>
        <strain evidence="3 4">3608</strain>
    </source>
</reference>
<dbReference type="AlphaFoldDB" id="A0A0F7ZNP9"/>
<protein>
    <submittedName>
        <fullName evidence="3">Uncharacterized protein</fullName>
    </submittedName>
</protein>
<dbReference type="Proteomes" id="UP000054481">
    <property type="component" value="Unassembled WGS sequence"/>
</dbReference>
<feature type="signal peptide" evidence="2">
    <location>
        <begin position="1"/>
        <end position="17"/>
    </location>
</feature>
<evidence type="ECO:0000313" key="3">
    <source>
        <dbReference type="EMBL" id="KJZ74130.1"/>
    </source>
</evidence>
<sequence length="270" mass="28601">MQYSLVFLACLTGVALAQPIFQENDVASLSLAKRSFSEGDGQEHNRKPVHQDGPTSVQSFGPNGIGGSDDALVFLACLTGVALAQPIFQENNVASLSLNKRSFSEGDGQEHNRKKVHQNGPTSVQSFGPNGIGGSDDAARAQDDLRSGKKTNVVPNKRSFSEGDGQEHNRKQVHQDGPTSVQSFGPNGIGGSDDAARAQDDLRSGKKTNVVPNKRSFSEGDGQEHNRKQVHQDGPTSVQSFGPNGIGGSDDAARAQDDLRSGKKTNVVPN</sequence>
<accession>A0A0F7ZNP9</accession>
<feature type="compositionally biased region" description="Basic and acidic residues" evidence="1">
    <location>
        <begin position="194"/>
        <end position="204"/>
    </location>
</feature>
<evidence type="ECO:0000256" key="2">
    <source>
        <dbReference type="SAM" id="SignalP"/>
    </source>
</evidence>
<evidence type="ECO:0000256" key="1">
    <source>
        <dbReference type="SAM" id="MobiDB-lite"/>
    </source>
</evidence>
<feature type="chain" id="PRO_5002526127" evidence="2">
    <location>
        <begin position="18"/>
        <end position="270"/>
    </location>
</feature>
<proteinExistence type="predicted"/>
<organism evidence="3 4">
    <name type="scientific">Hirsutella minnesotensis 3608</name>
    <dbReference type="NCBI Taxonomy" id="1043627"/>
    <lineage>
        <taxon>Eukaryota</taxon>
        <taxon>Fungi</taxon>
        <taxon>Dikarya</taxon>
        <taxon>Ascomycota</taxon>
        <taxon>Pezizomycotina</taxon>
        <taxon>Sordariomycetes</taxon>
        <taxon>Hypocreomycetidae</taxon>
        <taxon>Hypocreales</taxon>
        <taxon>Ophiocordycipitaceae</taxon>
        <taxon>Hirsutella</taxon>
    </lineage>
</organism>
<feature type="compositionally biased region" description="Basic and acidic residues" evidence="1">
    <location>
        <begin position="251"/>
        <end position="261"/>
    </location>
</feature>
<feature type="compositionally biased region" description="Basic and acidic residues" evidence="1">
    <location>
        <begin position="159"/>
        <end position="174"/>
    </location>
</feature>
<dbReference type="EMBL" id="KQ030529">
    <property type="protein sequence ID" value="KJZ74130.1"/>
    <property type="molecule type" value="Genomic_DNA"/>
</dbReference>